<feature type="domain" description="Restriction endonuclease type IV Mrr" evidence="1">
    <location>
        <begin position="37"/>
        <end position="146"/>
    </location>
</feature>
<dbReference type="InterPro" id="IPR007560">
    <property type="entry name" value="Restrct_endonuc_IV_Mrr"/>
</dbReference>
<dbReference type="KEGG" id="phy:AJ81_00350"/>
<accession>A0A0X1KNU8</accession>
<dbReference type="EMBL" id="CP007141">
    <property type="protein sequence ID" value="AJC72894.1"/>
    <property type="molecule type" value="Genomic_DNA"/>
</dbReference>
<keyword evidence="2" id="KW-0255">Endonuclease</keyword>
<keyword evidence="2" id="KW-0540">Nuclease</keyword>
<dbReference type="PATRIC" id="fig|1123384.7.peg.67"/>
<dbReference type="GO" id="GO:0015666">
    <property type="term" value="F:restriction endodeoxyribonuclease activity"/>
    <property type="evidence" value="ECO:0007669"/>
    <property type="project" value="TreeGrafter"/>
</dbReference>
<dbReference type="SUPFAM" id="SSF52980">
    <property type="entry name" value="Restriction endonuclease-like"/>
    <property type="match status" value="1"/>
</dbReference>
<dbReference type="PaxDb" id="1123384-AJ81_00350"/>
<dbReference type="Pfam" id="PF04471">
    <property type="entry name" value="Mrr_cat"/>
    <property type="match status" value="1"/>
</dbReference>
<keyword evidence="2" id="KW-0378">Hydrolase</keyword>
<dbReference type="AlphaFoldDB" id="A0A0X1KNU8"/>
<evidence type="ECO:0000313" key="2">
    <source>
        <dbReference type="EMBL" id="AJC72894.1"/>
    </source>
</evidence>
<evidence type="ECO:0000259" key="1">
    <source>
        <dbReference type="Pfam" id="PF04471"/>
    </source>
</evidence>
<dbReference type="PANTHER" id="PTHR30015:SF6">
    <property type="entry name" value="SLL1429 PROTEIN"/>
    <property type="match status" value="1"/>
</dbReference>
<dbReference type="STRING" id="1123384.AJ81_00350"/>
<dbReference type="Proteomes" id="UP000077469">
    <property type="component" value="Chromosome"/>
</dbReference>
<name>A0A0X1KNU8_9THEM</name>
<sequence length="154" mass="17539">MLMTVKLVVFCSLVLFFLAILLKNKRRKVSGIQVDNGQQFETFLCELFKRAGYNARSTKFSHDFGADLLIESGGKLIVLQAKYYNRPIDTDAVEEAVVAGTVYGTGYVGVITNNEIPEKVKEFAKQFEAKTFVKRIYFIDGRALEKLKRREKII</sequence>
<keyword evidence="3" id="KW-1185">Reference proteome</keyword>
<reference evidence="2 3" key="1">
    <citation type="submission" date="2014-01" db="EMBL/GenBank/DDBJ databases">
        <title>Genome sequencing of Thermotog hypogea.</title>
        <authorList>
            <person name="Zhang X."/>
            <person name="Alvare G."/>
            <person name="Fristensky B."/>
            <person name="Chen L."/>
            <person name="Suen T."/>
            <person name="Chen Q."/>
            <person name="Ma K."/>
        </authorList>
    </citation>
    <scope>NUCLEOTIDE SEQUENCE [LARGE SCALE GENOMIC DNA]</scope>
    <source>
        <strain evidence="2 3">DSM 11164</strain>
    </source>
</reference>
<evidence type="ECO:0000313" key="3">
    <source>
        <dbReference type="Proteomes" id="UP000077469"/>
    </source>
</evidence>
<protein>
    <submittedName>
        <fullName evidence="2">Restriction endonuclease</fullName>
    </submittedName>
</protein>
<gene>
    <name evidence="2" type="ORF">AJ81_00350</name>
</gene>
<dbReference type="PANTHER" id="PTHR30015">
    <property type="entry name" value="MRR RESTRICTION SYSTEM PROTEIN"/>
    <property type="match status" value="1"/>
</dbReference>
<proteinExistence type="predicted"/>
<dbReference type="InterPro" id="IPR052906">
    <property type="entry name" value="Type_IV_Methyl-Rstrct_Enzyme"/>
</dbReference>
<dbReference type="GO" id="GO:0009307">
    <property type="term" value="P:DNA restriction-modification system"/>
    <property type="evidence" value="ECO:0007669"/>
    <property type="project" value="InterPro"/>
</dbReference>
<dbReference type="InterPro" id="IPR011856">
    <property type="entry name" value="tRNA_endonuc-like_dom_sf"/>
</dbReference>
<organism evidence="2 3">
    <name type="scientific">Pseudothermotoga hypogea DSM 11164 = NBRC 106472</name>
    <dbReference type="NCBI Taxonomy" id="1123384"/>
    <lineage>
        <taxon>Bacteria</taxon>
        <taxon>Thermotogati</taxon>
        <taxon>Thermotogota</taxon>
        <taxon>Thermotogae</taxon>
        <taxon>Thermotogales</taxon>
        <taxon>Thermotogaceae</taxon>
        <taxon>Pseudothermotoga</taxon>
    </lineage>
</organism>
<dbReference type="GO" id="GO:0003677">
    <property type="term" value="F:DNA binding"/>
    <property type="evidence" value="ECO:0007669"/>
    <property type="project" value="InterPro"/>
</dbReference>
<dbReference type="Gene3D" id="3.40.1350.10">
    <property type="match status" value="1"/>
</dbReference>
<dbReference type="InterPro" id="IPR011335">
    <property type="entry name" value="Restrct_endonuc-II-like"/>
</dbReference>